<dbReference type="PANTHER" id="PTHR39966:SF1">
    <property type="entry name" value="HEMERYTHRIN-LIKE DOMAIN-CONTAINING PROTEIN"/>
    <property type="match status" value="1"/>
</dbReference>
<organism evidence="2 3">
    <name type="scientific">Noviherbaspirillum galbum</name>
    <dbReference type="NCBI Taxonomy" id="2709383"/>
    <lineage>
        <taxon>Bacteria</taxon>
        <taxon>Pseudomonadati</taxon>
        <taxon>Pseudomonadota</taxon>
        <taxon>Betaproteobacteria</taxon>
        <taxon>Burkholderiales</taxon>
        <taxon>Oxalobacteraceae</taxon>
        <taxon>Noviherbaspirillum</taxon>
    </lineage>
</organism>
<dbReference type="EMBL" id="JAAIVB010000027">
    <property type="protein sequence ID" value="NEX61071.1"/>
    <property type="molecule type" value="Genomic_DNA"/>
</dbReference>
<dbReference type="AlphaFoldDB" id="A0A6B3SJT2"/>
<evidence type="ECO:0000259" key="1">
    <source>
        <dbReference type="Pfam" id="PF01814"/>
    </source>
</evidence>
<accession>A0A6B3SJT2</accession>
<dbReference type="CDD" id="cd12108">
    <property type="entry name" value="Hr-like"/>
    <property type="match status" value="1"/>
</dbReference>
<sequence>MANGQANHSSPSNPAPSQQQALDILLAEHHALETVLDTLLGVVTASRQGPINQRSLDCQPIRLMLDYIRTVPDRLHHPKEDQTLFARLRQRTGEFDQVLDKLSAQHREGERWLQKMEAALDRFDSGFPPAFLEFAGLLETYCDHQVAHLRLEETIVFPAASACLLDEDWADVAAAFGANGDPRYAAEEKNEAVLYGKIARLDLPA</sequence>
<dbReference type="PANTHER" id="PTHR39966">
    <property type="entry name" value="BLL2471 PROTEIN-RELATED"/>
    <property type="match status" value="1"/>
</dbReference>
<gene>
    <name evidence="2" type="ORF">G3574_08275</name>
</gene>
<dbReference type="Proteomes" id="UP000482155">
    <property type="component" value="Unassembled WGS sequence"/>
</dbReference>
<name>A0A6B3SJT2_9BURK</name>
<reference evidence="2 3" key="1">
    <citation type="submission" date="2020-02" db="EMBL/GenBank/DDBJ databases">
        <authorList>
            <person name="Kim M.K."/>
        </authorList>
    </citation>
    <scope>NUCLEOTIDE SEQUENCE [LARGE SCALE GENOMIC DNA]</scope>
    <source>
        <strain evidence="2 3">17J57-3</strain>
    </source>
</reference>
<dbReference type="Gene3D" id="1.20.120.520">
    <property type="entry name" value="nmb1532 protein domain like"/>
    <property type="match status" value="1"/>
</dbReference>
<proteinExistence type="predicted"/>
<protein>
    <submittedName>
        <fullName evidence="2">Hemerythrin domain-containing protein</fullName>
    </submittedName>
</protein>
<dbReference type="RefSeq" id="WP_163961924.1">
    <property type="nucleotide sequence ID" value="NZ_JAAIVB010000027.1"/>
</dbReference>
<dbReference type="InterPro" id="IPR012312">
    <property type="entry name" value="Hemerythrin-like"/>
</dbReference>
<dbReference type="GO" id="GO:0005886">
    <property type="term" value="C:plasma membrane"/>
    <property type="evidence" value="ECO:0007669"/>
    <property type="project" value="TreeGrafter"/>
</dbReference>
<dbReference type="Pfam" id="PF01814">
    <property type="entry name" value="Hemerythrin"/>
    <property type="match status" value="1"/>
</dbReference>
<comment type="caution">
    <text evidence="2">The sequence shown here is derived from an EMBL/GenBank/DDBJ whole genome shotgun (WGS) entry which is preliminary data.</text>
</comment>
<evidence type="ECO:0000313" key="3">
    <source>
        <dbReference type="Proteomes" id="UP000482155"/>
    </source>
</evidence>
<evidence type="ECO:0000313" key="2">
    <source>
        <dbReference type="EMBL" id="NEX61071.1"/>
    </source>
</evidence>
<keyword evidence="3" id="KW-1185">Reference proteome</keyword>
<feature type="domain" description="Hemerythrin-like" evidence="1">
    <location>
        <begin position="22"/>
        <end position="160"/>
    </location>
</feature>